<feature type="compositionally biased region" description="Polar residues" evidence="1">
    <location>
        <begin position="404"/>
        <end position="413"/>
    </location>
</feature>
<keyword evidence="2" id="KW-0812">Transmembrane</keyword>
<sequence length="1681" mass="180370">MADLDAALGWVWDKLVWGAAWQAWPDGDPDAWRELGDAWGELAMALDEAFLEMNNSVGEVAFNWGGSAGQAFTQRWNDLVQNQESGPPAYSAAAYAYQAASLNGATELEYAQLMLKIIVGITAAELVFAAAFGPAGASYAALAVSFGRAAIIRILSRLATRMAMPVLRRTLLEASELAALKALPKVAAPAAAKAAAPKLALPAAAKAAAPAAAKAVTPATLRTNLLKAAGAGAGLGAAQFGGADLLAQAIQVAEGNRKGINYKSVFVSTLSGGMAGAVAGPAGLLFSNGAGRLLRPLGAKSANGTLPAFLKVGPAAALGRVGIERTSLVVGEGLADIPAGAAVDLTQNYLTNGKFGFSKDYLNLYNDGVLKALGNQFLAGAFGAGLQIGAHDLGRALPLARNTPATGALSPTETGLPATGVDHPADVPTSTIGLSPSAPELPGTTNRTSSETGSGTGRTPTAPRQPSGGSIVIDSPRGTSTESSGGAGTSRSADGSPSKTSAEARTADPSPRREDTSPNQEPAPSEKNHQPATPETPSGPTVTDQPVGFADDSPSRSDTGTGPDHPNANKSPDRTNADGASLLTEPGDQHLTQRDDRTTHDPADGVREEARTRSDFHNDRFRTSTSEVLAQTGSRLDDVIRRLESHPGEHRVEQIRSLRDLQDGATRLEHLATDVRRGDREISDLVAQVREHSAAVNEYGDRFRDRPDDSNKSNVIPAWKDVHGLDPLDRVELAHRSVDIDPGTRRLDVLDQAIGRAIVHDVLGEEFSRHVGNTLRDAIPKDEHLARGQVPADVYARDLAWLREPGGNGAYNSATGVTYIDMGTTGAGRSLTTVVSTAVHESMHALQPSRDVLRSDLTRDLLLENPDLTPAELNAALSPFNARLTFESEFRAFTMQQDFLRGMAKHSPKGYSEDLRVPDESRERAADSPGQIAHHVHTKYPASRNLDGVDPLRDHPELHDTAAIVEQARLAILDHYDHGRPGRFSGPLTREIADRRGIDLEDVRRRQALTAKTPAHPVLEKEISGDARNQEDTTEHQNPGKIFQALAGGGTDDRSAPGPRSSTVSPLTENLGSERSSGPPPRAVSTEPGLAPAGIGEPRLVPWDADPAVTDFTAMEFERRPAERRAPHPQLLSGDSNSTVLRNTPAALEAMIADLQQLGAQREPQTQALREIQQRARTLLDTSDEVKHGRAPLSDLILQVRDHSTSIRSYTETFERRGYDYDAEGALRPSWEHVVGLDLLDRAALAHRGIEMDSDTLRVSVVDQAVIRIITEDTLGPTISEHVGQTVATAIPNDLDVARTLVPPGTFASDEDFYKAFDPGALGAFDPATRLTSIGLSLNGVPRTVTDVAGTMVHESIHALQPNRTLISSQLMADLKDGLPHLDKEVLRTSVATVMNRLTAESELRTHLVQREFLRRMAGESGRYQDDQRVPRDSRDRATLSFKETMEDIRQRYRLEGLLPPNDFPHGRMPWSQAPTAAGTGRENDPLRLYTVATDDPQALLRAVEFAIIRSQEGEPGRYFSVVTENIDAHLADGITNALAYRLTHDFPPDQARSRAAETAQDYIRRHPFDLDALQRKQSGFALPQQNDPPSFRPGQIISALAADASDAPAPATSADGPASGTWNEQEHELPPSRPELAALTWIRGELLHSPELADVLSKLVLDHQHHRLNLTGNLLEPGRR</sequence>
<feature type="compositionally biased region" description="Basic and acidic residues" evidence="1">
    <location>
        <begin position="911"/>
        <end position="926"/>
    </location>
</feature>
<accession>A0A9X1N9X2</accession>
<keyword evidence="2" id="KW-1133">Transmembrane helix</keyword>
<evidence type="ECO:0000259" key="3">
    <source>
        <dbReference type="Pfam" id="PF25547"/>
    </source>
</evidence>
<evidence type="ECO:0000256" key="2">
    <source>
        <dbReference type="SAM" id="Phobius"/>
    </source>
</evidence>
<gene>
    <name evidence="4" type="ORF">LR394_03725</name>
</gene>
<feature type="region of interest" description="Disordered" evidence="1">
    <location>
        <begin position="905"/>
        <end position="931"/>
    </location>
</feature>
<feature type="compositionally biased region" description="Basic and acidic residues" evidence="1">
    <location>
        <begin position="587"/>
        <end position="614"/>
    </location>
</feature>
<feature type="transmembrane region" description="Helical" evidence="2">
    <location>
        <begin position="139"/>
        <end position="159"/>
    </location>
</feature>
<keyword evidence="2" id="KW-0472">Membrane</keyword>
<feature type="compositionally biased region" description="Polar residues" evidence="1">
    <location>
        <begin position="1060"/>
        <end position="1076"/>
    </location>
</feature>
<feature type="compositionally biased region" description="Low complexity" evidence="1">
    <location>
        <begin position="443"/>
        <end position="461"/>
    </location>
</feature>
<feature type="compositionally biased region" description="Low complexity" evidence="1">
    <location>
        <begin position="477"/>
        <end position="496"/>
    </location>
</feature>
<name>A0A9X1N9X2_9ACTN</name>
<organism evidence="4 5">
    <name type="scientific">Kineosporia babensis</name>
    <dbReference type="NCBI Taxonomy" id="499548"/>
    <lineage>
        <taxon>Bacteria</taxon>
        <taxon>Bacillati</taxon>
        <taxon>Actinomycetota</taxon>
        <taxon>Actinomycetes</taxon>
        <taxon>Kineosporiales</taxon>
        <taxon>Kineosporiaceae</taxon>
        <taxon>Kineosporia</taxon>
    </lineage>
</organism>
<feature type="compositionally biased region" description="Low complexity" evidence="1">
    <location>
        <begin position="1605"/>
        <end position="1620"/>
    </location>
</feature>
<dbReference type="Pfam" id="PF25547">
    <property type="entry name" value="WXG100_2"/>
    <property type="match status" value="1"/>
</dbReference>
<feature type="domain" description="Outer membrane channel protein CpnT-like N-terminal" evidence="3">
    <location>
        <begin position="9"/>
        <end position="143"/>
    </location>
</feature>
<dbReference type="Proteomes" id="UP001138997">
    <property type="component" value="Unassembled WGS sequence"/>
</dbReference>
<dbReference type="RefSeq" id="WP_231438918.1">
    <property type="nucleotide sequence ID" value="NZ_JAJOMB010000002.1"/>
</dbReference>
<feature type="region of interest" description="Disordered" evidence="1">
    <location>
        <begin position="1008"/>
        <end position="1104"/>
    </location>
</feature>
<evidence type="ECO:0000313" key="4">
    <source>
        <dbReference type="EMBL" id="MCD5309989.1"/>
    </source>
</evidence>
<feature type="transmembrane region" description="Helical" evidence="2">
    <location>
        <begin position="265"/>
        <end position="286"/>
    </location>
</feature>
<dbReference type="PANTHER" id="PTHR48125:SF10">
    <property type="entry name" value="OS12G0136300 PROTEIN"/>
    <property type="match status" value="1"/>
</dbReference>
<dbReference type="PANTHER" id="PTHR48125">
    <property type="entry name" value="LP07818P1"/>
    <property type="match status" value="1"/>
</dbReference>
<dbReference type="InterPro" id="IPR057746">
    <property type="entry name" value="CpnT-like_N"/>
</dbReference>
<proteinExistence type="predicted"/>
<reference evidence="4" key="1">
    <citation type="submission" date="2021-11" db="EMBL/GenBank/DDBJ databases">
        <title>Streptomyces corallinus and Kineosporia corallina sp. nov., two new coral-derived marine actinobacteria.</title>
        <authorList>
            <person name="Buangrab K."/>
            <person name="Sutthacheep M."/>
            <person name="Yeemin T."/>
            <person name="Harunari E."/>
            <person name="Igarashi Y."/>
            <person name="Sripreechasak P."/>
            <person name="Kanchanasin P."/>
            <person name="Tanasupawat S."/>
            <person name="Phongsopitanun W."/>
        </authorList>
    </citation>
    <scope>NUCLEOTIDE SEQUENCE</scope>
    <source>
        <strain evidence="4">JCM 31032</strain>
    </source>
</reference>
<feature type="region of interest" description="Disordered" evidence="1">
    <location>
        <begin position="404"/>
        <end position="614"/>
    </location>
</feature>
<feature type="compositionally biased region" description="Polar residues" evidence="1">
    <location>
        <begin position="530"/>
        <end position="544"/>
    </location>
</feature>
<dbReference type="EMBL" id="JAJOMB010000002">
    <property type="protein sequence ID" value="MCD5309989.1"/>
    <property type="molecule type" value="Genomic_DNA"/>
</dbReference>
<protein>
    <recommendedName>
        <fullName evidence="3">Outer membrane channel protein CpnT-like N-terminal domain-containing protein</fullName>
    </recommendedName>
</protein>
<evidence type="ECO:0000256" key="1">
    <source>
        <dbReference type="SAM" id="MobiDB-lite"/>
    </source>
</evidence>
<keyword evidence="5" id="KW-1185">Reference proteome</keyword>
<feature type="region of interest" description="Disordered" evidence="1">
    <location>
        <begin position="1605"/>
        <end position="1632"/>
    </location>
</feature>
<comment type="caution">
    <text evidence="4">The sequence shown here is derived from an EMBL/GenBank/DDBJ whole genome shotgun (WGS) entry which is preliminary data.</text>
</comment>
<evidence type="ECO:0000313" key="5">
    <source>
        <dbReference type="Proteomes" id="UP001138997"/>
    </source>
</evidence>
<feature type="compositionally biased region" description="Basic and acidic residues" evidence="1">
    <location>
        <begin position="1018"/>
        <end position="1035"/>
    </location>
</feature>